<dbReference type="EMBL" id="VFQX01000053">
    <property type="protein sequence ID" value="KAF0974096.1"/>
    <property type="molecule type" value="Genomic_DNA"/>
</dbReference>
<feature type="region of interest" description="Disordered" evidence="1">
    <location>
        <begin position="102"/>
        <end position="192"/>
    </location>
</feature>
<dbReference type="VEuPathDB" id="AmoebaDB:FDP41_006706"/>
<keyword evidence="4" id="KW-1185">Reference proteome</keyword>
<evidence type="ECO:0008006" key="5">
    <source>
        <dbReference type="Google" id="ProtNLM"/>
    </source>
</evidence>
<gene>
    <name evidence="3" type="ORF">FDP41_006706</name>
</gene>
<name>A0A6A5BHC0_NAEFO</name>
<dbReference type="SUPFAM" id="SSF58038">
    <property type="entry name" value="SNARE fusion complex"/>
    <property type="match status" value="1"/>
</dbReference>
<sequence length="351" mass="38685">MPSDDSLSMDGDAEEGFEVLLDEIKNKEKSLRDAVYNLHKATSKEQRATLIKKAEQFYKQAKENINVLKDDLSSYNGNKKKTYQMEMKKLEQAIAKSYNDLTQIKENRETPGSVTTPTGSDNGLSATTPTTGNRKSSSNISKTTSDDGMTTTSTSSKKSGKRNDKNYDEQDGAIIMDDDGGNGQPKQMQKGHSRVDEILTIYDKNNEMLDNMIRIGDETIQIGAAAAEKLKQQTERMVLIQKDLDELGDGLKRAKKELNAFIRGTNCDKAVICIFIIIVLVMVAVIIGWQVAKYVCIKGITNTCIGGYSNSSSFSVKGSMEPFKVDTLGEESLKVLSTPITTTIVAEKKVN</sequence>
<organism evidence="3 4">
    <name type="scientific">Naegleria fowleri</name>
    <name type="common">Brain eating amoeba</name>
    <dbReference type="NCBI Taxonomy" id="5763"/>
    <lineage>
        <taxon>Eukaryota</taxon>
        <taxon>Discoba</taxon>
        <taxon>Heterolobosea</taxon>
        <taxon>Tetramitia</taxon>
        <taxon>Eutetramitia</taxon>
        <taxon>Vahlkampfiidae</taxon>
        <taxon>Naegleria</taxon>
    </lineage>
</organism>
<feature type="compositionally biased region" description="Low complexity" evidence="1">
    <location>
        <begin position="141"/>
        <end position="157"/>
    </location>
</feature>
<keyword evidence="2" id="KW-1133">Transmembrane helix</keyword>
<dbReference type="OMA" id="MQKGHSR"/>
<dbReference type="VEuPathDB" id="AmoebaDB:NF0064500"/>
<accession>A0A6A5BHC0</accession>
<dbReference type="AlphaFoldDB" id="A0A6A5BHC0"/>
<dbReference type="OrthoDB" id="19261at2759"/>
<feature type="compositionally biased region" description="Polar residues" evidence="1">
    <location>
        <begin position="110"/>
        <end position="140"/>
    </location>
</feature>
<comment type="caution">
    <text evidence="3">The sequence shown here is derived from an EMBL/GenBank/DDBJ whole genome shotgun (WGS) entry which is preliminary data.</text>
</comment>
<dbReference type="Gene3D" id="1.20.5.110">
    <property type="match status" value="1"/>
</dbReference>
<dbReference type="RefSeq" id="XP_044558809.1">
    <property type="nucleotide sequence ID" value="XM_044710370.1"/>
</dbReference>
<proteinExistence type="predicted"/>
<keyword evidence="2" id="KW-0472">Membrane</keyword>
<dbReference type="Proteomes" id="UP000444721">
    <property type="component" value="Unassembled WGS sequence"/>
</dbReference>
<evidence type="ECO:0000256" key="1">
    <source>
        <dbReference type="SAM" id="MobiDB-lite"/>
    </source>
</evidence>
<reference evidence="3 4" key="1">
    <citation type="journal article" date="2019" name="Sci. Rep.">
        <title>Nanopore sequencing improves the draft genome of the human pathogenic amoeba Naegleria fowleri.</title>
        <authorList>
            <person name="Liechti N."/>
            <person name="Schurch N."/>
            <person name="Bruggmann R."/>
            <person name="Wittwer M."/>
        </authorList>
    </citation>
    <scope>NUCLEOTIDE SEQUENCE [LARGE SCALE GENOMIC DNA]</scope>
    <source>
        <strain evidence="3 4">ATCC 30894</strain>
    </source>
</reference>
<feature type="transmembrane region" description="Helical" evidence="2">
    <location>
        <begin position="270"/>
        <end position="292"/>
    </location>
</feature>
<evidence type="ECO:0000256" key="2">
    <source>
        <dbReference type="SAM" id="Phobius"/>
    </source>
</evidence>
<evidence type="ECO:0000313" key="4">
    <source>
        <dbReference type="Proteomes" id="UP000444721"/>
    </source>
</evidence>
<dbReference type="VEuPathDB" id="AmoebaDB:NfTy_074730"/>
<dbReference type="GeneID" id="68113924"/>
<keyword evidence="2" id="KW-0812">Transmembrane</keyword>
<evidence type="ECO:0000313" key="3">
    <source>
        <dbReference type="EMBL" id="KAF0974096.1"/>
    </source>
</evidence>
<protein>
    <recommendedName>
        <fullName evidence="5">t-SNARE coiled-coil homology domain-containing protein</fullName>
    </recommendedName>
</protein>